<evidence type="ECO:0000313" key="5">
    <source>
        <dbReference type="Proteomes" id="UP001261125"/>
    </source>
</evidence>
<feature type="chain" id="PRO_5046944181" evidence="2">
    <location>
        <begin position="24"/>
        <end position="253"/>
    </location>
</feature>
<feature type="region of interest" description="Disordered" evidence="1">
    <location>
        <begin position="46"/>
        <end position="68"/>
    </location>
</feature>
<dbReference type="Pfam" id="PF01476">
    <property type="entry name" value="LysM"/>
    <property type="match status" value="1"/>
</dbReference>
<reference evidence="4 5" key="1">
    <citation type="submission" date="2023-09" db="EMBL/GenBank/DDBJ databases">
        <title>Microbacterium fusihabitans sp. nov., Microbacterium phycihabitans sp. nov., and Microbacterium cervinum sp. nov., isolated from dried seaweeds of beach.</title>
        <authorList>
            <person name="Lee S.D."/>
        </authorList>
    </citation>
    <scope>NUCLEOTIDE SEQUENCE [LARGE SCALE GENOMIC DNA]</scope>
    <source>
        <strain evidence="4 5">KSW2-29</strain>
    </source>
</reference>
<sequence length="253" mass="26261">MRRATAIATGVSLLVVGGLVALAAPAVSAAVAQVTSIAAAVAAPSPTGITASDSQDADTGAGPAGLGDDYVDVGNGVSIPRNDPEGCDAPRWLHFGRMSASLNGDLTDRGPRELAAGPVAVDDDGVVRAYTVEPGDSLYAIGDRFCIANPLAIADLNHTRVIQPGDVLLLHPDESLPWIPFFSPPDAPGGYQQIPYQRAVEAMRVAAHADDLDAMRVIFRDDLAGLFPVADDADVIARALDDGDLRALRQMFA</sequence>
<proteinExistence type="predicted"/>
<organism evidence="4 5">
    <name type="scientific">Microbacterium phycohabitans</name>
    <dbReference type="NCBI Taxonomy" id="3075993"/>
    <lineage>
        <taxon>Bacteria</taxon>
        <taxon>Bacillati</taxon>
        <taxon>Actinomycetota</taxon>
        <taxon>Actinomycetes</taxon>
        <taxon>Micrococcales</taxon>
        <taxon>Microbacteriaceae</taxon>
        <taxon>Microbacterium</taxon>
    </lineage>
</organism>
<comment type="caution">
    <text evidence="4">The sequence shown here is derived from an EMBL/GenBank/DDBJ whole genome shotgun (WGS) entry which is preliminary data.</text>
</comment>
<accession>A0ABU3SMK7</accession>
<evidence type="ECO:0000256" key="2">
    <source>
        <dbReference type="SAM" id="SignalP"/>
    </source>
</evidence>
<feature type="signal peptide" evidence="2">
    <location>
        <begin position="1"/>
        <end position="23"/>
    </location>
</feature>
<feature type="domain" description="LysM" evidence="3">
    <location>
        <begin position="130"/>
        <end position="169"/>
    </location>
</feature>
<keyword evidence="2" id="KW-0732">Signal</keyword>
<name>A0ABU3SMK7_9MICO</name>
<dbReference type="Proteomes" id="UP001261125">
    <property type="component" value="Unassembled WGS sequence"/>
</dbReference>
<dbReference type="Gene3D" id="3.10.350.10">
    <property type="entry name" value="LysM domain"/>
    <property type="match status" value="1"/>
</dbReference>
<gene>
    <name evidence="4" type="ORF">RWH44_07905</name>
</gene>
<evidence type="ECO:0000259" key="3">
    <source>
        <dbReference type="Pfam" id="PF01476"/>
    </source>
</evidence>
<protein>
    <submittedName>
        <fullName evidence="4">LysM peptidoglycan-binding domain-containing protein</fullName>
    </submittedName>
</protein>
<dbReference type="InterPro" id="IPR018392">
    <property type="entry name" value="LysM"/>
</dbReference>
<dbReference type="RefSeq" id="WP_316004143.1">
    <property type="nucleotide sequence ID" value="NZ_JAWDIT010000002.1"/>
</dbReference>
<evidence type="ECO:0000313" key="4">
    <source>
        <dbReference type="EMBL" id="MDU0345627.1"/>
    </source>
</evidence>
<evidence type="ECO:0000256" key="1">
    <source>
        <dbReference type="SAM" id="MobiDB-lite"/>
    </source>
</evidence>
<keyword evidence="5" id="KW-1185">Reference proteome</keyword>
<dbReference type="CDD" id="cd00118">
    <property type="entry name" value="LysM"/>
    <property type="match status" value="1"/>
</dbReference>
<dbReference type="EMBL" id="JAWDIT010000002">
    <property type="protein sequence ID" value="MDU0345627.1"/>
    <property type="molecule type" value="Genomic_DNA"/>
</dbReference>
<dbReference type="InterPro" id="IPR036779">
    <property type="entry name" value="LysM_dom_sf"/>
</dbReference>